<dbReference type="KEGG" id="smo:SELMODRAFT_84281"/>
<evidence type="ECO:0000256" key="2">
    <source>
        <dbReference type="ARBA" id="ARBA00022692"/>
    </source>
</evidence>
<dbReference type="eggNOG" id="KOG2322">
    <property type="taxonomic scope" value="Eukaryota"/>
</dbReference>
<feature type="transmembrane region" description="Helical" evidence="5">
    <location>
        <begin position="27"/>
        <end position="48"/>
    </location>
</feature>
<evidence type="ECO:0000256" key="5">
    <source>
        <dbReference type="RuleBase" id="RU004379"/>
    </source>
</evidence>
<dbReference type="PANTHER" id="PTHR23291:SF50">
    <property type="entry name" value="PROTEIN LIFEGUARD 4"/>
    <property type="match status" value="1"/>
</dbReference>
<protein>
    <recommendedName>
        <fullName evidence="8">BI1-like protein</fullName>
    </recommendedName>
</protein>
<evidence type="ECO:0000256" key="1">
    <source>
        <dbReference type="ARBA" id="ARBA00004141"/>
    </source>
</evidence>
<evidence type="ECO:0000256" key="4">
    <source>
        <dbReference type="ARBA" id="ARBA00023136"/>
    </source>
</evidence>
<dbReference type="Gramene" id="EFJ33499">
    <property type="protein sequence ID" value="EFJ33499"/>
    <property type="gene ID" value="SELMODRAFT_84281"/>
</dbReference>
<feature type="transmembrane region" description="Helical" evidence="5">
    <location>
        <begin position="204"/>
        <end position="225"/>
    </location>
</feature>
<evidence type="ECO:0008006" key="8">
    <source>
        <dbReference type="Google" id="ProtNLM"/>
    </source>
</evidence>
<dbReference type="STRING" id="88036.D8R4M6"/>
<dbReference type="EMBL" id="GL377571">
    <property type="protein sequence ID" value="EFJ33499.1"/>
    <property type="molecule type" value="Genomic_DNA"/>
</dbReference>
<dbReference type="HOGENOM" id="CLU_058671_0_1_1"/>
<dbReference type="Proteomes" id="UP000001514">
    <property type="component" value="Unassembled WGS sequence"/>
</dbReference>
<reference evidence="6 7" key="1">
    <citation type="journal article" date="2011" name="Science">
        <title>The Selaginella genome identifies genetic changes associated with the evolution of vascular plants.</title>
        <authorList>
            <person name="Banks J.A."/>
            <person name="Nishiyama T."/>
            <person name="Hasebe M."/>
            <person name="Bowman J.L."/>
            <person name="Gribskov M."/>
            <person name="dePamphilis C."/>
            <person name="Albert V.A."/>
            <person name="Aono N."/>
            <person name="Aoyama T."/>
            <person name="Ambrose B.A."/>
            <person name="Ashton N.W."/>
            <person name="Axtell M.J."/>
            <person name="Barker E."/>
            <person name="Barker M.S."/>
            <person name="Bennetzen J.L."/>
            <person name="Bonawitz N.D."/>
            <person name="Chapple C."/>
            <person name="Cheng C."/>
            <person name="Correa L.G."/>
            <person name="Dacre M."/>
            <person name="DeBarry J."/>
            <person name="Dreyer I."/>
            <person name="Elias M."/>
            <person name="Engstrom E.M."/>
            <person name="Estelle M."/>
            <person name="Feng L."/>
            <person name="Finet C."/>
            <person name="Floyd S.K."/>
            <person name="Frommer W.B."/>
            <person name="Fujita T."/>
            <person name="Gramzow L."/>
            <person name="Gutensohn M."/>
            <person name="Harholt J."/>
            <person name="Hattori M."/>
            <person name="Heyl A."/>
            <person name="Hirai T."/>
            <person name="Hiwatashi Y."/>
            <person name="Ishikawa M."/>
            <person name="Iwata M."/>
            <person name="Karol K.G."/>
            <person name="Koehler B."/>
            <person name="Kolukisaoglu U."/>
            <person name="Kubo M."/>
            <person name="Kurata T."/>
            <person name="Lalonde S."/>
            <person name="Li K."/>
            <person name="Li Y."/>
            <person name="Litt A."/>
            <person name="Lyons E."/>
            <person name="Manning G."/>
            <person name="Maruyama T."/>
            <person name="Michael T.P."/>
            <person name="Mikami K."/>
            <person name="Miyazaki S."/>
            <person name="Morinaga S."/>
            <person name="Murata T."/>
            <person name="Mueller-Roeber B."/>
            <person name="Nelson D.R."/>
            <person name="Obara M."/>
            <person name="Oguri Y."/>
            <person name="Olmstead R.G."/>
            <person name="Onodera N."/>
            <person name="Petersen B.L."/>
            <person name="Pils B."/>
            <person name="Prigge M."/>
            <person name="Rensing S.A."/>
            <person name="Riano-Pachon D.M."/>
            <person name="Roberts A.W."/>
            <person name="Sato Y."/>
            <person name="Scheller H.V."/>
            <person name="Schulz B."/>
            <person name="Schulz C."/>
            <person name="Shakirov E.V."/>
            <person name="Shibagaki N."/>
            <person name="Shinohara N."/>
            <person name="Shippen D.E."/>
            <person name="Soerensen I."/>
            <person name="Sotooka R."/>
            <person name="Sugimoto N."/>
            <person name="Sugita M."/>
            <person name="Sumikawa N."/>
            <person name="Tanurdzic M."/>
            <person name="Theissen G."/>
            <person name="Ulvskov P."/>
            <person name="Wakazuki S."/>
            <person name="Weng J.K."/>
            <person name="Willats W.W."/>
            <person name="Wipf D."/>
            <person name="Wolf P.G."/>
            <person name="Yang L."/>
            <person name="Zimmer A.D."/>
            <person name="Zhu Q."/>
            <person name="Mitros T."/>
            <person name="Hellsten U."/>
            <person name="Loque D."/>
            <person name="Otillar R."/>
            <person name="Salamov A."/>
            <person name="Schmutz J."/>
            <person name="Shapiro H."/>
            <person name="Lindquist E."/>
            <person name="Lucas S."/>
            <person name="Rokhsar D."/>
            <person name="Grigoriev I.V."/>
        </authorList>
    </citation>
    <scope>NUCLEOTIDE SEQUENCE [LARGE SCALE GENOMIC DNA]</scope>
</reference>
<feature type="transmembrane region" description="Helical" evidence="5">
    <location>
        <begin position="141"/>
        <end position="161"/>
    </location>
</feature>
<keyword evidence="7" id="KW-1185">Reference proteome</keyword>
<comment type="subcellular location">
    <subcellularLocation>
        <location evidence="1">Membrane</location>
        <topology evidence="1">Multi-pass membrane protein</topology>
    </subcellularLocation>
</comment>
<proteinExistence type="inferred from homology"/>
<name>D8R4M6_SELML</name>
<dbReference type="GO" id="GO:0016020">
    <property type="term" value="C:membrane"/>
    <property type="evidence" value="ECO:0000318"/>
    <property type="project" value="GO_Central"/>
</dbReference>
<dbReference type="InParanoid" id="D8R4M6"/>
<feature type="transmembrane region" description="Helical" evidence="5">
    <location>
        <begin position="85"/>
        <end position="105"/>
    </location>
</feature>
<keyword evidence="2 5" id="KW-0812">Transmembrane</keyword>
<accession>D8R4M6</accession>
<keyword evidence="3 5" id="KW-1133">Transmembrane helix</keyword>
<dbReference type="GO" id="GO:0005262">
    <property type="term" value="F:calcium channel activity"/>
    <property type="evidence" value="ECO:0000318"/>
    <property type="project" value="GO_Central"/>
</dbReference>
<dbReference type="GO" id="GO:0030968">
    <property type="term" value="P:endoplasmic reticulum unfolded protein response"/>
    <property type="evidence" value="ECO:0000318"/>
    <property type="project" value="GO_Central"/>
</dbReference>
<sequence length="229" mass="25617">MAGGSGDIESARSTSDLSLRWGFIRKVYGILMSQLVLTAIVAGIVVAVKPINRALGHTPWISLALGVFALILLCPLYIYRQKHPLNLILLGFFTILLSLTVGFVCAYTRGNIVLQALILTATITIGLTLFTFWAVNRGYDFGFLGPLLFASVLVLIVWGIIQAFFPIVRMLTSVYTLLGALIFSLYIVYDTYLLIQRFDYDEYVWAAVNLYIDVINLFLYILQFLRGNP</sequence>
<feature type="transmembrane region" description="Helical" evidence="5">
    <location>
        <begin position="173"/>
        <end position="192"/>
    </location>
</feature>
<evidence type="ECO:0000256" key="3">
    <source>
        <dbReference type="ARBA" id="ARBA00022989"/>
    </source>
</evidence>
<evidence type="ECO:0000313" key="6">
    <source>
        <dbReference type="EMBL" id="EFJ33499.1"/>
    </source>
</evidence>
<comment type="similarity">
    <text evidence="5">Belongs to the BI1 family.</text>
</comment>
<dbReference type="OMA" id="AYTKGRI"/>
<dbReference type="PANTHER" id="PTHR23291">
    <property type="entry name" value="BAX INHIBITOR-RELATED"/>
    <property type="match status" value="1"/>
</dbReference>
<evidence type="ECO:0000313" key="7">
    <source>
        <dbReference type="Proteomes" id="UP000001514"/>
    </source>
</evidence>
<dbReference type="InterPro" id="IPR006214">
    <property type="entry name" value="Bax_inhibitor_1-related"/>
</dbReference>
<keyword evidence="4 5" id="KW-0472">Membrane</keyword>
<dbReference type="Pfam" id="PF01027">
    <property type="entry name" value="Bax1-I"/>
    <property type="match status" value="1"/>
</dbReference>
<dbReference type="AlphaFoldDB" id="D8R4M6"/>
<gene>
    <name evidence="6" type="ORF">SELMODRAFT_84281</name>
</gene>
<feature type="transmembrane region" description="Helical" evidence="5">
    <location>
        <begin position="112"/>
        <end position="135"/>
    </location>
</feature>
<feature type="transmembrane region" description="Helical" evidence="5">
    <location>
        <begin position="60"/>
        <end position="79"/>
    </location>
</feature>
<organism evidence="7">
    <name type="scientific">Selaginella moellendorffii</name>
    <name type="common">Spikemoss</name>
    <dbReference type="NCBI Taxonomy" id="88036"/>
    <lineage>
        <taxon>Eukaryota</taxon>
        <taxon>Viridiplantae</taxon>
        <taxon>Streptophyta</taxon>
        <taxon>Embryophyta</taxon>
        <taxon>Tracheophyta</taxon>
        <taxon>Lycopodiopsida</taxon>
        <taxon>Selaginellales</taxon>
        <taxon>Selaginellaceae</taxon>
        <taxon>Selaginella</taxon>
    </lineage>
</organism>